<proteinExistence type="predicted"/>
<dbReference type="EMBL" id="PXOA01000916">
    <property type="protein sequence ID" value="RFU72229.1"/>
    <property type="molecule type" value="Genomic_DNA"/>
</dbReference>
<keyword evidence="2" id="KW-1185">Reference proteome</keyword>
<dbReference type="Proteomes" id="UP000266272">
    <property type="component" value="Unassembled WGS sequence"/>
</dbReference>
<dbReference type="OrthoDB" id="4757858at2759"/>
<gene>
    <name evidence="1" type="ORF">TARUN_10029</name>
</gene>
<name>A0A395N899_TRIAR</name>
<protein>
    <submittedName>
        <fullName evidence="1">F-box-like domain-containing</fullName>
    </submittedName>
</protein>
<comment type="caution">
    <text evidence="1">The sequence shown here is derived from an EMBL/GenBank/DDBJ whole genome shotgun (WGS) entry which is preliminary data.</text>
</comment>
<sequence>MECRIDRGQWLLELALGCLPNAEAFSISLRAGDECDLGRLFEGSLQIESVKRLYLYRLVGEDHPINMDQLDSFLAMVPRVEQLEMNVSGRLRQNLPLAEVRSLIVAENSLTRLGLEKLVSSCPKLERFEYRSASLDTRIRWQRGREEVTWREAQSLLHQRRETLKHLDFDFGEDYLSFRDDELQPWDYLDSFREFDRLETLLVRTAGFGEEGDGEQEPAFPASAEHLVEMLPQSLTVLGFCGEHRKWDGVGRLAQAIRQGNFQKLKRVLLEIVDDFEGSREILRTVGVVAKRYDGRYQTFSYYSHDWL</sequence>
<reference evidence="1 2" key="1">
    <citation type="journal article" date="2018" name="PLoS Pathog.">
        <title>Evolution of structural diversity of trichothecenes, a family of toxins produced by plant pathogenic and entomopathogenic fungi.</title>
        <authorList>
            <person name="Proctor R.H."/>
            <person name="McCormick S.P."/>
            <person name="Kim H.S."/>
            <person name="Cardoza R.E."/>
            <person name="Stanley A.M."/>
            <person name="Lindo L."/>
            <person name="Kelly A."/>
            <person name="Brown D.W."/>
            <person name="Lee T."/>
            <person name="Vaughan M.M."/>
            <person name="Alexander N.J."/>
            <person name="Busman M."/>
            <person name="Gutierrez S."/>
        </authorList>
    </citation>
    <scope>NUCLEOTIDE SEQUENCE [LARGE SCALE GENOMIC DNA]</scope>
    <source>
        <strain evidence="1 2">IBT 40837</strain>
    </source>
</reference>
<organism evidence="1 2">
    <name type="scientific">Trichoderma arundinaceum</name>
    <dbReference type="NCBI Taxonomy" id="490622"/>
    <lineage>
        <taxon>Eukaryota</taxon>
        <taxon>Fungi</taxon>
        <taxon>Dikarya</taxon>
        <taxon>Ascomycota</taxon>
        <taxon>Pezizomycotina</taxon>
        <taxon>Sordariomycetes</taxon>
        <taxon>Hypocreomycetidae</taxon>
        <taxon>Hypocreales</taxon>
        <taxon>Hypocreaceae</taxon>
        <taxon>Trichoderma</taxon>
    </lineage>
</organism>
<dbReference type="AlphaFoldDB" id="A0A395N899"/>
<evidence type="ECO:0000313" key="1">
    <source>
        <dbReference type="EMBL" id="RFU72229.1"/>
    </source>
</evidence>
<evidence type="ECO:0000313" key="2">
    <source>
        <dbReference type="Proteomes" id="UP000266272"/>
    </source>
</evidence>
<accession>A0A395N899</accession>